<accession>A0ABU0SGW3</accession>
<protein>
    <submittedName>
        <fullName evidence="3">GntR family transcriptional regulator</fullName>
    </submittedName>
</protein>
<dbReference type="InterPro" id="IPR050679">
    <property type="entry name" value="Bact_HTH_transcr_reg"/>
</dbReference>
<dbReference type="RefSeq" id="WP_307517341.1">
    <property type="nucleotide sequence ID" value="NZ_JAUSZI010000001.1"/>
</dbReference>
<dbReference type="Pfam" id="PF07702">
    <property type="entry name" value="UTRA"/>
    <property type="match status" value="1"/>
</dbReference>
<dbReference type="Proteomes" id="UP001230328">
    <property type="component" value="Unassembled WGS sequence"/>
</dbReference>
<reference evidence="3 4" key="1">
    <citation type="submission" date="2023-07" db="EMBL/GenBank/DDBJ databases">
        <title>Comparative genomics of wheat-associated soil bacteria to identify genetic determinants of phenazine resistance.</title>
        <authorList>
            <person name="Mouncey N."/>
        </authorList>
    </citation>
    <scope>NUCLEOTIDE SEQUENCE [LARGE SCALE GENOMIC DNA]</scope>
    <source>
        <strain evidence="3 4">V2I4</strain>
    </source>
</reference>
<dbReference type="PANTHER" id="PTHR44846">
    <property type="entry name" value="MANNOSYL-D-GLYCERATE TRANSPORT/METABOLISM SYSTEM REPRESSOR MNGR-RELATED"/>
    <property type="match status" value="1"/>
</dbReference>
<proteinExistence type="predicted"/>
<keyword evidence="4" id="KW-1185">Reference proteome</keyword>
<dbReference type="SUPFAM" id="SSF64288">
    <property type="entry name" value="Chorismate lyase-like"/>
    <property type="match status" value="1"/>
</dbReference>
<dbReference type="PANTHER" id="PTHR44846:SF17">
    <property type="entry name" value="GNTR-FAMILY TRANSCRIPTIONAL REGULATOR"/>
    <property type="match status" value="1"/>
</dbReference>
<evidence type="ECO:0000256" key="1">
    <source>
        <dbReference type="SAM" id="MobiDB-lite"/>
    </source>
</evidence>
<gene>
    <name evidence="3" type="ORF">QF035_000059</name>
</gene>
<dbReference type="SMART" id="SM00866">
    <property type="entry name" value="UTRA"/>
    <property type="match status" value="1"/>
</dbReference>
<dbReference type="Gene3D" id="3.40.1410.10">
    <property type="entry name" value="Chorismate lyase-like"/>
    <property type="match status" value="1"/>
</dbReference>
<evidence type="ECO:0000259" key="2">
    <source>
        <dbReference type="SMART" id="SM00866"/>
    </source>
</evidence>
<dbReference type="EMBL" id="JAUSZI010000001">
    <property type="protein sequence ID" value="MDQ1022477.1"/>
    <property type="molecule type" value="Genomic_DNA"/>
</dbReference>
<dbReference type="InterPro" id="IPR028978">
    <property type="entry name" value="Chorismate_lyase_/UTRA_dom_sf"/>
</dbReference>
<organism evidence="3 4">
    <name type="scientific">Streptomyces umbrinus</name>
    <dbReference type="NCBI Taxonomy" id="67370"/>
    <lineage>
        <taxon>Bacteria</taxon>
        <taxon>Bacillati</taxon>
        <taxon>Actinomycetota</taxon>
        <taxon>Actinomycetes</taxon>
        <taxon>Kitasatosporales</taxon>
        <taxon>Streptomycetaceae</taxon>
        <taxon>Streptomyces</taxon>
        <taxon>Streptomyces phaeochromogenes group</taxon>
    </lineage>
</organism>
<feature type="region of interest" description="Disordered" evidence="1">
    <location>
        <begin position="1"/>
        <end position="34"/>
    </location>
</feature>
<sequence>MVSSNDAWMGEAQPYLAPRRTGERDAWSAEAAAHNRRGSQRLLAVEDVDPPGPVRDFLNVGPGEKVVVRRRLILLDGEPVELADSYYPAHIAHGTRLAERGKIPGGAVTLLAALGFTPEDDPLEDVSADTATPNQCEALGLESGAPVLVLTRFTTSAAGEPMEVSVMTMTRHLQYRQRKQAV</sequence>
<name>A0ABU0SGW3_9ACTN</name>
<evidence type="ECO:0000313" key="4">
    <source>
        <dbReference type="Proteomes" id="UP001230328"/>
    </source>
</evidence>
<feature type="domain" description="UbiC transcription regulator-associated" evidence="2">
    <location>
        <begin position="33"/>
        <end position="175"/>
    </location>
</feature>
<evidence type="ECO:0000313" key="3">
    <source>
        <dbReference type="EMBL" id="MDQ1022477.1"/>
    </source>
</evidence>
<dbReference type="InterPro" id="IPR011663">
    <property type="entry name" value="UTRA"/>
</dbReference>
<comment type="caution">
    <text evidence="3">The sequence shown here is derived from an EMBL/GenBank/DDBJ whole genome shotgun (WGS) entry which is preliminary data.</text>
</comment>